<dbReference type="KEGG" id="kan:IMCC3317_28130"/>
<feature type="transmembrane region" description="Helical" evidence="1">
    <location>
        <begin position="66"/>
        <end position="87"/>
    </location>
</feature>
<feature type="transmembrane region" description="Helical" evidence="1">
    <location>
        <begin position="146"/>
        <end position="166"/>
    </location>
</feature>
<feature type="transmembrane region" description="Helical" evidence="1">
    <location>
        <begin position="212"/>
        <end position="230"/>
    </location>
</feature>
<evidence type="ECO:0000256" key="1">
    <source>
        <dbReference type="SAM" id="Phobius"/>
    </source>
</evidence>
<evidence type="ECO:0000313" key="2">
    <source>
        <dbReference type="EMBL" id="QHI37434.1"/>
    </source>
</evidence>
<keyword evidence="1" id="KW-0812">Transmembrane</keyword>
<name>A0A7L4ZNF1_9FLAO</name>
<dbReference type="InterPro" id="IPR043742">
    <property type="entry name" value="DUF5687"/>
</dbReference>
<dbReference type="RefSeq" id="WP_160130060.1">
    <property type="nucleotide sequence ID" value="NZ_CP019288.1"/>
</dbReference>
<dbReference type="Pfam" id="PF18940">
    <property type="entry name" value="DUF5687"/>
    <property type="match status" value="1"/>
</dbReference>
<keyword evidence="3" id="KW-1185">Reference proteome</keyword>
<sequence length="502" mass="58240">MIKKFLSLQWKEFTRSSSFQKGIAIKILLIIAALYFIGMAILLGSGMFFLIREIYSDKYNIEVDPLVIVNNFLIFWFLLDLMIRYFMQQMPVMNIKPLMTLPIKQKTIIHFLLGKTTISFFNILPLFIFIPFSIVLLVHEYSALHVIAWFISVMAITQVLNFLNILVNKSNTVFYIIVGLLITLVGLEYLYINEYFDAFKISALFGMLFNGLYNHPYLVVIPIGLAIFLYRLNFDYLNKRFYLDSAISKQIKEVETSDLSWMNRFGTLATFLKIDVRMIWRNKRPKQVLIMSCFFLFYGLFFFTQKSYDNMPAMKAFASIFITAGFLFSFGQLVPSWDSEHYKMLMSQNIPYRKYLESKWYLMVLAVFISFILSTPYIYFGWDTYAMIAAGASFNIGINSFVTLFGGALNRVPVKLNEKAKAFSNTQGFNPTQLLIALPKMLLPVLLFYIPYFLTDYNLNAGIITLAVSGAVGLIFRNFFLTQIEKVYQKGKYKTIEAFSEN</sequence>
<dbReference type="OrthoDB" id="1014144at2"/>
<feature type="transmembrane region" description="Helical" evidence="1">
    <location>
        <begin position="360"/>
        <end position="379"/>
    </location>
</feature>
<accession>A0A7L4ZNF1</accession>
<reference evidence="2 3" key="1">
    <citation type="journal article" date="2013" name="Int. J. Syst. Evol. Microbiol.">
        <title>Kordia antarctica sp. nov., isolated from Antarctic seawater.</title>
        <authorList>
            <person name="Baek K."/>
            <person name="Choi A."/>
            <person name="Kang I."/>
            <person name="Lee K."/>
            <person name="Cho J.C."/>
        </authorList>
    </citation>
    <scope>NUCLEOTIDE SEQUENCE [LARGE SCALE GENOMIC DNA]</scope>
    <source>
        <strain evidence="2 3">IMCC3317</strain>
    </source>
</reference>
<dbReference type="EMBL" id="CP019288">
    <property type="protein sequence ID" value="QHI37434.1"/>
    <property type="molecule type" value="Genomic_DNA"/>
</dbReference>
<feature type="transmembrane region" description="Helical" evidence="1">
    <location>
        <begin position="27"/>
        <end position="51"/>
    </location>
</feature>
<proteinExistence type="predicted"/>
<feature type="transmembrane region" description="Helical" evidence="1">
    <location>
        <begin position="108"/>
        <end position="134"/>
    </location>
</feature>
<gene>
    <name evidence="2" type="ORF">IMCC3317_28130</name>
</gene>
<feature type="transmembrane region" description="Helical" evidence="1">
    <location>
        <begin position="460"/>
        <end position="480"/>
    </location>
</feature>
<feature type="transmembrane region" description="Helical" evidence="1">
    <location>
        <begin position="173"/>
        <end position="192"/>
    </location>
</feature>
<feature type="transmembrane region" description="Helical" evidence="1">
    <location>
        <begin position="316"/>
        <end position="339"/>
    </location>
</feature>
<organism evidence="2 3">
    <name type="scientific">Kordia antarctica</name>
    <dbReference type="NCBI Taxonomy" id="1218801"/>
    <lineage>
        <taxon>Bacteria</taxon>
        <taxon>Pseudomonadati</taxon>
        <taxon>Bacteroidota</taxon>
        <taxon>Flavobacteriia</taxon>
        <taxon>Flavobacteriales</taxon>
        <taxon>Flavobacteriaceae</taxon>
        <taxon>Kordia</taxon>
    </lineage>
</organism>
<keyword evidence="1" id="KW-0472">Membrane</keyword>
<dbReference type="AlphaFoldDB" id="A0A7L4ZNF1"/>
<protein>
    <submittedName>
        <fullName evidence="2">Uncharacterized protein</fullName>
    </submittedName>
</protein>
<dbReference type="Proteomes" id="UP000464657">
    <property type="component" value="Chromosome"/>
</dbReference>
<feature type="transmembrane region" description="Helical" evidence="1">
    <location>
        <begin position="434"/>
        <end position="454"/>
    </location>
</feature>
<feature type="transmembrane region" description="Helical" evidence="1">
    <location>
        <begin position="385"/>
        <end position="409"/>
    </location>
</feature>
<evidence type="ECO:0000313" key="3">
    <source>
        <dbReference type="Proteomes" id="UP000464657"/>
    </source>
</evidence>
<keyword evidence="1" id="KW-1133">Transmembrane helix</keyword>
<feature type="transmembrane region" description="Helical" evidence="1">
    <location>
        <begin position="287"/>
        <end position="304"/>
    </location>
</feature>